<proteinExistence type="predicted"/>
<reference evidence="1 2" key="1">
    <citation type="submission" date="2011-09" db="EMBL/GenBank/DDBJ databases">
        <title>The draft genome of Methylobacterium extorquens DSM 13060.</title>
        <authorList>
            <consortium name="US DOE Joint Genome Institute (JGI-PGF)"/>
            <person name="Lucas S."/>
            <person name="Han J."/>
            <person name="Lapidus A."/>
            <person name="Cheng J.-F."/>
            <person name="Goodwin L."/>
            <person name="Pitluck S."/>
            <person name="Peters L."/>
            <person name="Land M.L."/>
            <person name="Hauser L."/>
            <person name="Koskimaki J."/>
            <person name="Halonen O."/>
            <person name="Pirttila A."/>
            <person name="Frank C."/>
            <person name="Woyke T.J."/>
        </authorList>
    </citation>
    <scope>NUCLEOTIDE SEQUENCE [LARGE SCALE GENOMIC DNA]</scope>
    <source>
        <strain evidence="1 2">DSM 13060</strain>
    </source>
</reference>
<name>H1KJL8_METEX</name>
<evidence type="ECO:0000313" key="1">
    <source>
        <dbReference type="EMBL" id="EHP92263.1"/>
    </source>
</evidence>
<dbReference type="AlphaFoldDB" id="H1KJL8"/>
<dbReference type="EMBL" id="AGJK01000069">
    <property type="protein sequence ID" value="EHP92263.1"/>
    <property type="molecule type" value="Genomic_DNA"/>
</dbReference>
<evidence type="ECO:0000313" key="2">
    <source>
        <dbReference type="Proteomes" id="UP000004382"/>
    </source>
</evidence>
<comment type="caution">
    <text evidence="1">The sequence shown here is derived from an EMBL/GenBank/DDBJ whole genome shotgun (WGS) entry which is preliminary data.</text>
</comment>
<organism evidence="1 2">
    <name type="scientific">Methylorubrum extorquens DSM 13060</name>
    <dbReference type="NCBI Taxonomy" id="882800"/>
    <lineage>
        <taxon>Bacteria</taxon>
        <taxon>Pseudomonadati</taxon>
        <taxon>Pseudomonadota</taxon>
        <taxon>Alphaproteobacteria</taxon>
        <taxon>Hyphomicrobiales</taxon>
        <taxon>Methylobacteriaceae</taxon>
        <taxon>Methylorubrum</taxon>
    </lineage>
</organism>
<sequence>MASRKKNTGHTAEQDRYDVKAARQAWFEKQLDLDLDRLVFLDETATNKKMTRRYGRAPRGEPCRVAVPFEHWKTITVTAGLRANGLMANGLFDRPMTGVGR</sequence>
<dbReference type="Proteomes" id="UP000004382">
    <property type="component" value="Unassembled WGS sequence"/>
</dbReference>
<accession>H1KJL8</accession>
<protein>
    <submittedName>
        <fullName evidence="1">Uncharacterized protein</fullName>
    </submittedName>
</protein>
<gene>
    <name evidence="1" type="ORF">MetexDRAFT_2830</name>
</gene>